<evidence type="ECO:0000256" key="1">
    <source>
        <dbReference type="SAM" id="MobiDB-lite"/>
    </source>
</evidence>
<name>A0AAU9X2Q3_9CNID</name>
<dbReference type="AlphaFoldDB" id="A0AAU9X2Q3"/>
<evidence type="ECO:0000256" key="2">
    <source>
        <dbReference type="SAM" id="SignalP"/>
    </source>
</evidence>
<sequence>MKLLLISCFLLGAGTASYLAEKREAQEVEDLNDEDFETASDKFDGENDEEPENEDEAFEELRDEENEKDTKELEEMNDEDEETGEDEVSEDPRPVPRKSKKKYGYLYWKGKGYRKY</sequence>
<feature type="region of interest" description="Disordered" evidence="1">
    <location>
        <begin position="26"/>
        <end position="98"/>
    </location>
</feature>
<accession>A0AAU9X2Q3</accession>
<feature type="signal peptide" evidence="2">
    <location>
        <begin position="1"/>
        <end position="16"/>
    </location>
</feature>
<reference evidence="3 4" key="1">
    <citation type="submission" date="2022-05" db="EMBL/GenBank/DDBJ databases">
        <authorList>
            <consortium name="Genoscope - CEA"/>
            <person name="William W."/>
        </authorList>
    </citation>
    <scope>NUCLEOTIDE SEQUENCE [LARGE SCALE GENOMIC DNA]</scope>
</reference>
<protein>
    <submittedName>
        <fullName evidence="3">Uncharacterized protein</fullName>
    </submittedName>
</protein>
<comment type="caution">
    <text evidence="3">The sequence shown here is derived from an EMBL/GenBank/DDBJ whole genome shotgun (WGS) entry which is preliminary data.</text>
</comment>
<dbReference type="EMBL" id="CALNXJ010000029">
    <property type="protein sequence ID" value="CAH3135157.1"/>
    <property type="molecule type" value="Genomic_DNA"/>
</dbReference>
<feature type="compositionally biased region" description="Acidic residues" evidence="1">
    <location>
        <begin position="27"/>
        <end position="38"/>
    </location>
</feature>
<evidence type="ECO:0000313" key="4">
    <source>
        <dbReference type="Proteomes" id="UP001159428"/>
    </source>
</evidence>
<keyword evidence="4" id="KW-1185">Reference proteome</keyword>
<proteinExistence type="predicted"/>
<gene>
    <name evidence="3" type="ORF">PMEA_00016047</name>
</gene>
<feature type="compositionally biased region" description="Acidic residues" evidence="1">
    <location>
        <begin position="75"/>
        <end position="89"/>
    </location>
</feature>
<dbReference type="Proteomes" id="UP001159428">
    <property type="component" value="Unassembled WGS sequence"/>
</dbReference>
<organism evidence="3 4">
    <name type="scientific">Pocillopora meandrina</name>
    <dbReference type="NCBI Taxonomy" id="46732"/>
    <lineage>
        <taxon>Eukaryota</taxon>
        <taxon>Metazoa</taxon>
        <taxon>Cnidaria</taxon>
        <taxon>Anthozoa</taxon>
        <taxon>Hexacorallia</taxon>
        <taxon>Scleractinia</taxon>
        <taxon>Astrocoeniina</taxon>
        <taxon>Pocilloporidae</taxon>
        <taxon>Pocillopora</taxon>
    </lineage>
</organism>
<feature type="compositionally biased region" description="Acidic residues" evidence="1">
    <location>
        <begin position="46"/>
        <end position="67"/>
    </location>
</feature>
<evidence type="ECO:0000313" key="3">
    <source>
        <dbReference type="EMBL" id="CAH3135157.1"/>
    </source>
</evidence>
<keyword evidence="2" id="KW-0732">Signal</keyword>
<feature type="chain" id="PRO_5043370219" evidence="2">
    <location>
        <begin position="17"/>
        <end position="116"/>
    </location>
</feature>
<feature type="non-terminal residue" evidence="3">
    <location>
        <position position="116"/>
    </location>
</feature>